<name>A0AAD4E9Y5_9AGAM</name>
<dbReference type="Gene3D" id="1.10.443.10">
    <property type="entry name" value="Intergrase catalytic core"/>
    <property type="match status" value="1"/>
</dbReference>
<dbReference type="GeneID" id="64669141"/>
<gene>
    <name evidence="2" type="ORF">F5891DRAFT_949054</name>
</gene>
<dbReference type="AlphaFoldDB" id="A0AAD4E9Y5"/>
<sequence>MLPALKRTDWGHWQEILLKLYHYNHCPENWTIRAYQPGERVRGSSGNDLSRWGGGHVRRLLSAAYTVAFICMLRFDEVLKIQVHDLRVHDTQVALHLPFRKTHQNGSTYVTPPSAAN</sequence>
<dbReference type="SUPFAM" id="SSF56349">
    <property type="entry name" value="DNA breaking-rejoining enzymes"/>
    <property type="match status" value="1"/>
</dbReference>
<dbReference type="Proteomes" id="UP001195769">
    <property type="component" value="Unassembled WGS sequence"/>
</dbReference>
<accession>A0AAD4E9Y5</accession>
<dbReference type="InterPro" id="IPR011010">
    <property type="entry name" value="DNA_brk_join_enz"/>
</dbReference>
<reference evidence="2" key="1">
    <citation type="journal article" date="2020" name="New Phytol.">
        <title>Comparative genomics reveals dynamic genome evolution in host specialist ectomycorrhizal fungi.</title>
        <authorList>
            <person name="Lofgren L.A."/>
            <person name="Nguyen N.H."/>
            <person name="Vilgalys R."/>
            <person name="Ruytinx J."/>
            <person name="Liao H.L."/>
            <person name="Branco S."/>
            <person name="Kuo A."/>
            <person name="LaButti K."/>
            <person name="Lipzen A."/>
            <person name="Andreopoulos W."/>
            <person name="Pangilinan J."/>
            <person name="Riley R."/>
            <person name="Hundley H."/>
            <person name="Na H."/>
            <person name="Barry K."/>
            <person name="Grigoriev I.V."/>
            <person name="Stajich J.E."/>
            <person name="Kennedy P.G."/>
        </authorList>
    </citation>
    <scope>NUCLEOTIDE SEQUENCE</scope>
    <source>
        <strain evidence="2">FC203</strain>
    </source>
</reference>
<evidence type="ECO:0000313" key="2">
    <source>
        <dbReference type="EMBL" id="KAG1902423.1"/>
    </source>
</evidence>
<dbReference type="GO" id="GO:0003677">
    <property type="term" value="F:DNA binding"/>
    <property type="evidence" value="ECO:0007669"/>
    <property type="project" value="InterPro"/>
</dbReference>
<keyword evidence="1" id="KW-0233">DNA recombination</keyword>
<proteinExistence type="predicted"/>
<keyword evidence="3" id="KW-1185">Reference proteome</keyword>
<comment type="caution">
    <text evidence="2">The sequence shown here is derived from an EMBL/GenBank/DDBJ whole genome shotgun (WGS) entry which is preliminary data.</text>
</comment>
<dbReference type="EMBL" id="JABBWK010000017">
    <property type="protein sequence ID" value="KAG1902423.1"/>
    <property type="molecule type" value="Genomic_DNA"/>
</dbReference>
<evidence type="ECO:0000256" key="1">
    <source>
        <dbReference type="ARBA" id="ARBA00023172"/>
    </source>
</evidence>
<dbReference type="GO" id="GO:0006310">
    <property type="term" value="P:DNA recombination"/>
    <property type="evidence" value="ECO:0007669"/>
    <property type="project" value="UniProtKB-KW"/>
</dbReference>
<organism evidence="2 3">
    <name type="scientific">Suillus fuscotomentosus</name>
    <dbReference type="NCBI Taxonomy" id="1912939"/>
    <lineage>
        <taxon>Eukaryota</taxon>
        <taxon>Fungi</taxon>
        <taxon>Dikarya</taxon>
        <taxon>Basidiomycota</taxon>
        <taxon>Agaricomycotina</taxon>
        <taxon>Agaricomycetes</taxon>
        <taxon>Agaricomycetidae</taxon>
        <taxon>Boletales</taxon>
        <taxon>Suillineae</taxon>
        <taxon>Suillaceae</taxon>
        <taxon>Suillus</taxon>
    </lineage>
</organism>
<dbReference type="InterPro" id="IPR013762">
    <property type="entry name" value="Integrase-like_cat_sf"/>
</dbReference>
<evidence type="ECO:0000313" key="3">
    <source>
        <dbReference type="Proteomes" id="UP001195769"/>
    </source>
</evidence>
<dbReference type="RefSeq" id="XP_041227998.1">
    <property type="nucleotide sequence ID" value="XM_041374843.1"/>
</dbReference>
<dbReference type="GO" id="GO:0015074">
    <property type="term" value="P:DNA integration"/>
    <property type="evidence" value="ECO:0007669"/>
    <property type="project" value="InterPro"/>
</dbReference>
<protein>
    <recommendedName>
        <fullName evidence="4">Integrase</fullName>
    </recommendedName>
</protein>
<evidence type="ECO:0008006" key="4">
    <source>
        <dbReference type="Google" id="ProtNLM"/>
    </source>
</evidence>